<keyword evidence="3" id="KW-0732">Signal</keyword>
<evidence type="ECO:0000313" key="5">
    <source>
        <dbReference type="Proteomes" id="UP000008782"/>
    </source>
</evidence>
<accession>E3QNF8</accession>
<evidence type="ECO:0000256" key="1">
    <source>
        <dbReference type="SAM" id="MobiDB-lite"/>
    </source>
</evidence>
<name>E3QNF8_COLGM</name>
<feature type="chain" id="PRO_5003178654" evidence="3">
    <location>
        <begin position="20"/>
        <end position="336"/>
    </location>
</feature>
<feature type="region of interest" description="Disordered" evidence="1">
    <location>
        <begin position="184"/>
        <end position="211"/>
    </location>
</feature>
<reference evidence="5" key="1">
    <citation type="journal article" date="2012" name="Nat. Genet.">
        <title>Lifestyle transitions in plant pathogenic Colletotrichum fungi deciphered by genome and transcriptome analyses.</title>
        <authorList>
            <person name="O'Connell R.J."/>
            <person name="Thon M.R."/>
            <person name="Hacquard S."/>
            <person name="Amyotte S.G."/>
            <person name="Kleemann J."/>
            <person name="Torres M.F."/>
            <person name="Damm U."/>
            <person name="Buiate E.A."/>
            <person name="Epstein L."/>
            <person name="Alkan N."/>
            <person name="Altmueller J."/>
            <person name="Alvarado-Balderrama L."/>
            <person name="Bauser C.A."/>
            <person name="Becker C."/>
            <person name="Birren B.W."/>
            <person name="Chen Z."/>
            <person name="Choi J."/>
            <person name="Crouch J.A."/>
            <person name="Duvick J.P."/>
            <person name="Farman M.A."/>
            <person name="Gan P."/>
            <person name="Heiman D."/>
            <person name="Henrissat B."/>
            <person name="Howard R.J."/>
            <person name="Kabbage M."/>
            <person name="Koch C."/>
            <person name="Kracher B."/>
            <person name="Kubo Y."/>
            <person name="Law A.D."/>
            <person name="Lebrun M.-H."/>
            <person name="Lee Y.-H."/>
            <person name="Miyara I."/>
            <person name="Moore N."/>
            <person name="Neumann U."/>
            <person name="Nordstroem K."/>
            <person name="Panaccione D.G."/>
            <person name="Panstruga R."/>
            <person name="Place M."/>
            <person name="Proctor R.H."/>
            <person name="Prusky D."/>
            <person name="Rech G."/>
            <person name="Reinhardt R."/>
            <person name="Rollins J.A."/>
            <person name="Rounsley S."/>
            <person name="Schardl C.L."/>
            <person name="Schwartz D.C."/>
            <person name="Shenoy N."/>
            <person name="Shirasu K."/>
            <person name="Sikhakolli U.R."/>
            <person name="Stueber K."/>
            <person name="Sukno S.A."/>
            <person name="Sweigard J.A."/>
            <person name="Takano Y."/>
            <person name="Takahara H."/>
            <person name="Trail F."/>
            <person name="van der Does H.C."/>
            <person name="Voll L.M."/>
            <person name="Will I."/>
            <person name="Young S."/>
            <person name="Zeng Q."/>
            <person name="Zhang J."/>
            <person name="Zhou S."/>
            <person name="Dickman M.B."/>
            <person name="Schulze-Lefert P."/>
            <person name="Ver Loren van Themaat E."/>
            <person name="Ma L.-J."/>
            <person name="Vaillancourt L.J."/>
        </authorList>
    </citation>
    <scope>NUCLEOTIDE SEQUENCE [LARGE SCALE GENOMIC DNA]</scope>
    <source>
        <strain evidence="5">M1.001 / M2 / FGSC 10212</strain>
    </source>
</reference>
<gene>
    <name evidence="4" type="ORF">GLRG_07540</name>
</gene>
<keyword evidence="5" id="KW-1185">Reference proteome</keyword>
<evidence type="ECO:0000256" key="3">
    <source>
        <dbReference type="SAM" id="SignalP"/>
    </source>
</evidence>
<dbReference type="GeneID" id="24412905"/>
<protein>
    <submittedName>
        <fullName evidence="4">Uncharacterized protein</fullName>
    </submittedName>
</protein>
<evidence type="ECO:0000313" key="4">
    <source>
        <dbReference type="EMBL" id="EFQ32396.1"/>
    </source>
</evidence>
<feature type="compositionally biased region" description="Low complexity" evidence="1">
    <location>
        <begin position="184"/>
        <end position="202"/>
    </location>
</feature>
<dbReference type="eggNOG" id="ENOG502TC4Y">
    <property type="taxonomic scope" value="Eukaryota"/>
</dbReference>
<dbReference type="STRING" id="645133.E3QNF8"/>
<keyword evidence="2" id="KW-1133">Transmembrane helix</keyword>
<proteinExistence type="predicted"/>
<evidence type="ECO:0000256" key="2">
    <source>
        <dbReference type="SAM" id="Phobius"/>
    </source>
</evidence>
<dbReference type="EMBL" id="GG697361">
    <property type="protein sequence ID" value="EFQ32396.1"/>
    <property type="molecule type" value="Genomic_DNA"/>
</dbReference>
<keyword evidence="2" id="KW-0472">Membrane</keyword>
<dbReference type="AlphaFoldDB" id="E3QNF8"/>
<feature type="transmembrane region" description="Helical" evidence="2">
    <location>
        <begin position="234"/>
        <end position="260"/>
    </location>
</feature>
<organism evidence="5">
    <name type="scientific">Colletotrichum graminicola (strain M1.001 / M2 / FGSC 10212)</name>
    <name type="common">Maize anthracnose fungus</name>
    <name type="synonym">Glomerella graminicola</name>
    <dbReference type="NCBI Taxonomy" id="645133"/>
    <lineage>
        <taxon>Eukaryota</taxon>
        <taxon>Fungi</taxon>
        <taxon>Dikarya</taxon>
        <taxon>Ascomycota</taxon>
        <taxon>Pezizomycotina</taxon>
        <taxon>Sordariomycetes</taxon>
        <taxon>Hypocreomycetidae</taxon>
        <taxon>Glomerellales</taxon>
        <taxon>Glomerellaceae</taxon>
        <taxon>Colletotrichum</taxon>
        <taxon>Colletotrichum graminicola species complex</taxon>
    </lineage>
</organism>
<dbReference type="RefSeq" id="XP_008096416.1">
    <property type="nucleotide sequence ID" value="XM_008098225.1"/>
</dbReference>
<dbReference type="OrthoDB" id="4848805at2759"/>
<dbReference type="HOGENOM" id="CLU_794561_0_0_1"/>
<dbReference type="VEuPathDB" id="FungiDB:GLRG_07540"/>
<keyword evidence="2" id="KW-0812">Transmembrane</keyword>
<feature type="signal peptide" evidence="3">
    <location>
        <begin position="1"/>
        <end position="19"/>
    </location>
</feature>
<sequence length="336" mass="34659">MVAVGEVLLLVGLVLPAAAVKVGSREALLSSQTLQVQNEVGYWPIAPTTPPSPRFAAVAFKRQANTVCGYYSIDNDPFECDSGETCLTANGYFGCSSSSSLSLITACIDGIHTICSDLNIGPSTACWFVSTFAFASPFGEHALSICTVKGGSYATITGFQCGNYPVAGPQLLLETPRQSTSVEITTTSTSTTTAPASATDNTLSETATPDSAIDNTPSEATTLAPSHGLSGATIGAIAGGVVGGLAVIGLTLFCIFWVFLRGHREKGGASAAPPTAMDQPYVYSAMPPSGTPHQTVAAPQSPVKEDSWRVSEAPAVNPPGMGNNASELPSQKYDHN</sequence>
<feature type="region of interest" description="Disordered" evidence="1">
    <location>
        <begin position="286"/>
        <end position="336"/>
    </location>
</feature>
<dbReference type="Proteomes" id="UP000008782">
    <property type="component" value="Unassembled WGS sequence"/>
</dbReference>